<dbReference type="OrthoDB" id="3972963at2759"/>
<protein>
    <submittedName>
        <fullName evidence="1">Uncharacterized protein</fullName>
    </submittedName>
</protein>
<evidence type="ECO:0000313" key="2">
    <source>
        <dbReference type="Proteomes" id="UP000005627"/>
    </source>
</evidence>
<dbReference type="RefSeq" id="XP_003679434.1">
    <property type="nucleotide sequence ID" value="XM_003679386.1"/>
</dbReference>
<dbReference type="KEGG" id="tdl:TDEL_0B00940"/>
<dbReference type="HOGENOM" id="CLU_2308017_0_0_1"/>
<dbReference type="AlphaFoldDB" id="G8ZNM9"/>
<dbReference type="InParanoid" id="G8ZNM9"/>
<keyword evidence="2" id="KW-1185">Reference proteome</keyword>
<proteinExistence type="predicted"/>
<dbReference type="Proteomes" id="UP000005627">
    <property type="component" value="Chromosome 2"/>
</dbReference>
<gene>
    <name evidence="1" type="primary">TDEL0B00940</name>
    <name evidence="1" type="ORF">TDEL_0B00940</name>
</gene>
<dbReference type="GeneID" id="11503433"/>
<dbReference type="FunCoup" id="G8ZNM9">
    <property type="interactions" value="8"/>
</dbReference>
<sequence>MLGRVLSKRLACDIACEGAFKRWYELEMHEKQRFVNGFVALYREQYPVSRSNGSLQGLSAKMNDHHRDSPSVFGIFYNDIWGRRCRRFQDPSFQSLLIPR</sequence>
<dbReference type="EMBL" id="HE616743">
    <property type="protein sequence ID" value="CCE90223.1"/>
    <property type="molecule type" value="Genomic_DNA"/>
</dbReference>
<accession>G8ZNM9</accession>
<dbReference type="eggNOG" id="ENOG502S76G">
    <property type="taxonomic scope" value="Eukaryota"/>
</dbReference>
<reference evidence="1 2" key="1">
    <citation type="journal article" date="2011" name="Proc. Natl. Acad. Sci. U.S.A.">
        <title>Evolutionary erosion of yeast sex chromosomes by mating-type switching accidents.</title>
        <authorList>
            <person name="Gordon J.L."/>
            <person name="Armisen D."/>
            <person name="Proux-Wera E."/>
            <person name="Oheigeartaigh S.S."/>
            <person name="Byrne K.P."/>
            <person name="Wolfe K.H."/>
        </authorList>
    </citation>
    <scope>NUCLEOTIDE SEQUENCE [LARGE SCALE GENOMIC DNA]</scope>
    <source>
        <strain evidence="2">ATCC 10662 / CBS 1146 / NBRC 0425 / NCYC 2629 / NRRL Y-866</strain>
    </source>
</reference>
<organism evidence="1 2">
    <name type="scientific">Torulaspora delbrueckii</name>
    <name type="common">Yeast</name>
    <name type="synonym">Candida colliculosa</name>
    <dbReference type="NCBI Taxonomy" id="4950"/>
    <lineage>
        <taxon>Eukaryota</taxon>
        <taxon>Fungi</taxon>
        <taxon>Dikarya</taxon>
        <taxon>Ascomycota</taxon>
        <taxon>Saccharomycotina</taxon>
        <taxon>Saccharomycetes</taxon>
        <taxon>Saccharomycetales</taxon>
        <taxon>Saccharomycetaceae</taxon>
        <taxon>Torulaspora</taxon>
    </lineage>
</organism>
<name>G8ZNM9_TORDE</name>
<evidence type="ECO:0000313" key="1">
    <source>
        <dbReference type="EMBL" id="CCE90223.1"/>
    </source>
</evidence>